<dbReference type="NCBIfam" id="TIGR00654">
    <property type="entry name" value="PhzF_family"/>
    <property type="match status" value="1"/>
</dbReference>
<evidence type="ECO:0000313" key="1">
    <source>
        <dbReference type="EMBL" id="KUG05349.1"/>
    </source>
</evidence>
<dbReference type="EMBL" id="LNQE01001819">
    <property type="protein sequence ID" value="KUG05349.1"/>
    <property type="molecule type" value="Genomic_DNA"/>
</dbReference>
<dbReference type="PANTHER" id="PTHR13774">
    <property type="entry name" value="PHENAZINE BIOSYNTHESIS PROTEIN"/>
    <property type="match status" value="1"/>
</dbReference>
<name>A0A0W8E9W7_9ZZZZ</name>
<proteinExistence type="predicted"/>
<dbReference type="GO" id="GO:0016853">
    <property type="term" value="F:isomerase activity"/>
    <property type="evidence" value="ECO:0007669"/>
    <property type="project" value="TreeGrafter"/>
</dbReference>
<accession>A0A0W8E9W7</accession>
<dbReference type="Pfam" id="PF02567">
    <property type="entry name" value="PhzC-PhzF"/>
    <property type="match status" value="1"/>
</dbReference>
<dbReference type="PIRSF" id="PIRSF016184">
    <property type="entry name" value="PhzC_PhzF"/>
    <property type="match status" value="1"/>
</dbReference>
<dbReference type="AlphaFoldDB" id="A0A0W8E9W7"/>
<dbReference type="GO" id="GO:0005737">
    <property type="term" value="C:cytoplasm"/>
    <property type="evidence" value="ECO:0007669"/>
    <property type="project" value="TreeGrafter"/>
</dbReference>
<protein>
    <recommendedName>
        <fullName evidence="2">Phenazine biosynthesis protein phzf family</fullName>
    </recommendedName>
</protein>
<evidence type="ECO:0008006" key="2">
    <source>
        <dbReference type="Google" id="ProtNLM"/>
    </source>
</evidence>
<dbReference type="SUPFAM" id="SSF54506">
    <property type="entry name" value="Diaminopimelate epimerase-like"/>
    <property type="match status" value="1"/>
</dbReference>
<organism evidence="1">
    <name type="scientific">hydrocarbon metagenome</name>
    <dbReference type="NCBI Taxonomy" id="938273"/>
    <lineage>
        <taxon>unclassified sequences</taxon>
        <taxon>metagenomes</taxon>
        <taxon>ecological metagenomes</taxon>
    </lineage>
</organism>
<dbReference type="InterPro" id="IPR003719">
    <property type="entry name" value="Phenazine_PhzF-like"/>
</dbReference>
<gene>
    <name evidence="1" type="ORF">ASZ90_017239</name>
</gene>
<dbReference type="Gene3D" id="3.10.310.10">
    <property type="entry name" value="Diaminopimelate Epimerase, Chain A, domain 1"/>
    <property type="match status" value="2"/>
</dbReference>
<reference evidence="1" key="1">
    <citation type="journal article" date="2015" name="Proc. Natl. Acad. Sci. U.S.A.">
        <title>Networks of energetic and metabolic interactions define dynamics in microbial communities.</title>
        <authorList>
            <person name="Embree M."/>
            <person name="Liu J.K."/>
            <person name="Al-Bassam M.M."/>
            <person name="Zengler K."/>
        </authorList>
    </citation>
    <scope>NUCLEOTIDE SEQUENCE</scope>
</reference>
<comment type="caution">
    <text evidence="1">The sequence shown here is derived from an EMBL/GenBank/DDBJ whole genome shotgun (WGS) entry which is preliminary data.</text>
</comment>
<sequence>MRAYNYIKVDAFTSEKSFGNPAACIYLEDDQALSDSEMLSIAKQHKGFVSEVVYCCGSAHSGYKLTYYSSECEVDFCGHGTIACMYSLIKGTPSLLDKNELTIKTNRKGELTVYNKITEQDAVFITAPEPTFIGTRISSEVIANNLGLETDQILTKYPIDLIDAGLATLIVPVTSLTDEINVFPPEPDLKRFCLDNQIDIILIYSTEVKDQKNMAHTRVFAPKFGYLEDPATGSGTSAFGYYMLKNSMWKGDNISLEQGGSNIEFNIIKLTTHNNRVLFGGCATNRIIGKYYF</sequence>